<keyword evidence="7" id="KW-0675">Receptor</keyword>
<reference evidence="11" key="1">
    <citation type="journal article" date="2023" name="G3 (Bethesda)">
        <title>A reference genome for the long-term kleptoplast-retaining sea slug Elysia crispata morphotype clarki.</title>
        <authorList>
            <person name="Eastman K.E."/>
            <person name="Pendleton A.L."/>
            <person name="Shaikh M.A."/>
            <person name="Suttiyut T."/>
            <person name="Ogas R."/>
            <person name="Tomko P."/>
            <person name="Gavelis G."/>
            <person name="Widhalm J.R."/>
            <person name="Wisecaver J.H."/>
        </authorList>
    </citation>
    <scope>NUCLEOTIDE SEQUENCE</scope>
    <source>
        <strain evidence="11">ECLA1</strain>
    </source>
</reference>
<dbReference type="EMBL" id="JAWDGP010008106">
    <property type="protein sequence ID" value="KAK3690925.1"/>
    <property type="molecule type" value="Genomic_DNA"/>
</dbReference>
<evidence type="ECO:0000256" key="8">
    <source>
        <dbReference type="ARBA" id="ARBA00023224"/>
    </source>
</evidence>
<dbReference type="SUPFAM" id="SSF81321">
    <property type="entry name" value="Family A G protein-coupled receptor-like"/>
    <property type="match status" value="2"/>
</dbReference>
<evidence type="ECO:0000256" key="9">
    <source>
        <dbReference type="SAM" id="Phobius"/>
    </source>
</evidence>
<feature type="transmembrane region" description="Helical" evidence="9">
    <location>
        <begin position="360"/>
        <end position="380"/>
    </location>
</feature>
<dbReference type="Gene3D" id="1.20.1070.10">
    <property type="entry name" value="Rhodopsin 7-helix transmembrane proteins"/>
    <property type="match status" value="3"/>
</dbReference>
<dbReference type="InterPro" id="IPR000276">
    <property type="entry name" value="GPCR_Rhodpsn"/>
</dbReference>
<gene>
    <name evidence="11" type="ORF">RRG08_021623</name>
</gene>
<dbReference type="PANTHER" id="PTHR24249">
    <property type="entry name" value="HISTAMINE RECEPTOR-RELATED G-PROTEIN COUPLED RECEPTOR"/>
    <property type="match status" value="1"/>
</dbReference>
<evidence type="ECO:0000256" key="3">
    <source>
        <dbReference type="ARBA" id="ARBA00022692"/>
    </source>
</evidence>
<protein>
    <recommendedName>
        <fullName evidence="10">G-protein coupled receptors family 1 profile domain-containing protein</fullName>
    </recommendedName>
</protein>
<keyword evidence="3 9" id="KW-0812">Transmembrane</keyword>
<evidence type="ECO:0000259" key="10">
    <source>
        <dbReference type="PROSITE" id="PS50262"/>
    </source>
</evidence>
<feature type="transmembrane region" description="Helical" evidence="9">
    <location>
        <begin position="664"/>
        <end position="691"/>
    </location>
</feature>
<evidence type="ECO:0000313" key="11">
    <source>
        <dbReference type="EMBL" id="KAK3690925.1"/>
    </source>
</evidence>
<dbReference type="AlphaFoldDB" id="A0AAE0XEE5"/>
<keyword evidence="5" id="KW-0297">G-protein coupled receptor</keyword>
<proteinExistence type="predicted"/>
<accession>A0AAE0XEE5</accession>
<dbReference type="InterPro" id="IPR050569">
    <property type="entry name" value="TAAR"/>
</dbReference>
<evidence type="ECO:0000256" key="5">
    <source>
        <dbReference type="ARBA" id="ARBA00023040"/>
    </source>
</evidence>
<evidence type="ECO:0000256" key="7">
    <source>
        <dbReference type="ARBA" id="ARBA00023170"/>
    </source>
</evidence>
<keyword evidence="2" id="KW-1003">Cell membrane</keyword>
<dbReference type="Pfam" id="PF00001">
    <property type="entry name" value="7tm_1"/>
    <property type="match status" value="1"/>
</dbReference>
<keyword evidence="6 9" id="KW-0472">Membrane</keyword>
<feature type="transmembrane region" description="Helical" evidence="9">
    <location>
        <begin position="137"/>
        <end position="158"/>
    </location>
</feature>
<feature type="transmembrane region" description="Helical" evidence="9">
    <location>
        <begin position="400"/>
        <end position="426"/>
    </location>
</feature>
<comment type="subcellular location">
    <subcellularLocation>
        <location evidence="1">Cell membrane</location>
        <topology evidence="1">Multi-pass membrane protein</topology>
    </subcellularLocation>
</comment>
<feature type="transmembrane region" description="Helical" evidence="9">
    <location>
        <begin position="69"/>
        <end position="91"/>
    </location>
</feature>
<keyword evidence="12" id="KW-1185">Reference proteome</keyword>
<dbReference type="Proteomes" id="UP001283361">
    <property type="component" value="Unassembled WGS sequence"/>
</dbReference>
<evidence type="ECO:0000256" key="1">
    <source>
        <dbReference type="ARBA" id="ARBA00004651"/>
    </source>
</evidence>
<dbReference type="PANTHER" id="PTHR24249:SF372">
    <property type="entry name" value="G-PROTEIN COUPLED RECEPTORS FAMILY 1 PROFILE DOMAIN-CONTAINING PROTEIN"/>
    <property type="match status" value="1"/>
</dbReference>
<sequence length="781" mass="85582">MNNTPGQEAPQTPYLAYPLLGDPRLRPIIDPEALRLIAAESSAARDPIIHELLYDHMITADKEISPLNIVMIVTFIVCFVSNFALSFLFVMFEGVRAVPSNHFICALAVSNVLISVHWVVFNVVLNPLHGPSALCDFAVYGGAIFCASSNVSRCAIAIDRLMGAINSSIAIDRLVGAINSSIAIDRSDGAINCAIAIDRSDGAINCAIAIDRLMGAINSSIAIDRLVGAINSSIAIDRLMGAINSSIAIDRLVGAINSSIAIDRSDGAINCVIAIDRLVGAINCAIAIDRLMGAINSSIAIDRLVGAINSSIAIDRHIFISLAYLNLIDKSSSRRYILIPRRYIFISDPLRYYQRTQTTWRAFGIGSIFVLCVVCIVTPYVFKIRDTFTAMSCLPPYPKVYLICVTFLLTVAPAVLLVVIYTRIFYWAFLQMQILRQEAKHFLRKQEAMDRDWLGSAQSSVTSEQLRLYTGAAIMLTPTSPFSSYHGSFDFTNGNEVVNIRTTIHKIVHILSGLDDKQQQQALSTSVDNRSDRSNKSGRQRSIIKFEEAIVQPPGSVKASAADINVSAIRSGEASVASSAFSRSNAYGIESSPIDTFWGGGHGSAHGASSFSRPRAYVPVTPQGKWMESQLRNYDVDVVRESVESLPDVSENIMCKLLKAEVKAAVMIMALMGLFVLCWLPFFIIQLLSVFHAEQVTHSERKVVILLIVLNCAFDPLTYALMNPPFRAIVARSLQTMCRPYGDHYYQPTRGAAKKMVFKIKLREGVSKQDLGGRGSDETVI</sequence>
<comment type="caution">
    <text evidence="11">The sequence shown here is derived from an EMBL/GenBank/DDBJ whole genome shotgun (WGS) entry which is preliminary data.</text>
</comment>
<keyword evidence="8" id="KW-0807">Transducer</keyword>
<evidence type="ECO:0000256" key="6">
    <source>
        <dbReference type="ARBA" id="ARBA00023136"/>
    </source>
</evidence>
<feature type="transmembrane region" description="Helical" evidence="9">
    <location>
        <begin position="103"/>
        <end position="125"/>
    </location>
</feature>
<dbReference type="CDD" id="cd00637">
    <property type="entry name" value="7tm_classA_rhodopsin-like"/>
    <property type="match status" value="1"/>
</dbReference>
<name>A0AAE0XEE5_9GAST</name>
<dbReference type="GO" id="GO:0004930">
    <property type="term" value="F:G protein-coupled receptor activity"/>
    <property type="evidence" value="ECO:0007669"/>
    <property type="project" value="UniProtKB-KW"/>
</dbReference>
<dbReference type="PROSITE" id="PS50262">
    <property type="entry name" value="G_PROTEIN_RECEP_F1_2"/>
    <property type="match status" value="1"/>
</dbReference>
<keyword evidence="4 9" id="KW-1133">Transmembrane helix</keyword>
<feature type="domain" description="G-protein coupled receptors family 1 profile" evidence="10">
    <location>
        <begin position="342"/>
        <end position="719"/>
    </location>
</feature>
<evidence type="ECO:0000256" key="2">
    <source>
        <dbReference type="ARBA" id="ARBA00022475"/>
    </source>
</evidence>
<evidence type="ECO:0000256" key="4">
    <source>
        <dbReference type="ARBA" id="ARBA00022989"/>
    </source>
</evidence>
<dbReference type="InterPro" id="IPR017452">
    <property type="entry name" value="GPCR_Rhodpsn_7TM"/>
</dbReference>
<dbReference type="GO" id="GO:0005886">
    <property type="term" value="C:plasma membrane"/>
    <property type="evidence" value="ECO:0007669"/>
    <property type="project" value="UniProtKB-SubCell"/>
</dbReference>
<evidence type="ECO:0000313" key="12">
    <source>
        <dbReference type="Proteomes" id="UP001283361"/>
    </source>
</evidence>
<feature type="transmembrane region" description="Helical" evidence="9">
    <location>
        <begin position="703"/>
        <end position="722"/>
    </location>
</feature>
<dbReference type="PRINTS" id="PR00237">
    <property type="entry name" value="GPCRRHODOPSN"/>
</dbReference>
<organism evidence="11 12">
    <name type="scientific">Elysia crispata</name>
    <name type="common">lettuce slug</name>
    <dbReference type="NCBI Taxonomy" id="231223"/>
    <lineage>
        <taxon>Eukaryota</taxon>
        <taxon>Metazoa</taxon>
        <taxon>Spiralia</taxon>
        <taxon>Lophotrochozoa</taxon>
        <taxon>Mollusca</taxon>
        <taxon>Gastropoda</taxon>
        <taxon>Heterobranchia</taxon>
        <taxon>Euthyneura</taxon>
        <taxon>Panpulmonata</taxon>
        <taxon>Sacoglossa</taxon>
        <taxon>Placobranchoidea</taxon>
        <taxon>Plakobranchidae</taxon>
        <taxon>Elysia</taxon>
    </lineage>
</organism>